<keyword evidence="2" id="KW-1185">Reference proteome</keyword>
<organism evidence="1 2">
    <name type="scientific">Mycena alexandri</name>
    <dbReference type="NCBI Taxonomy" id="1745969"/>
    <lineage>
        <taxon>Eukaryota</taxon>
        <taxon>Fungi</taxon>
        <taxon>Dikarya</taxon>
        <taxon>Basidiomycota</taxon>
        <taxon>Agaricomycotina</taxon>
        <taxon>Agaricomycetes</taxon>
        <taxon>Agaricomycetidae</taxon>
        <taxon>Agaricales</taxon>
        <taxon>Marasmiineae</taxon>
        <taxon>Mycenaceae</taxon>
        <taxon>Mycena</taxon>
    </lineage>
</organism>
<evidence type="ECO:0000313" key="1">
    <source>
        <dbReference type="EMBL" id="KAJ7038568.1"/>
    </source>
</evidence>
<reference evidence="1" key="1">
    <citation type="submission" date="2023-03" db="EMBL/GenBank/DDBJ databases">
        <title>Massive genome expansion in bonnet fungi (Mycena s.s.) driven by repeated elements and novel gene families across ecological guilds.</title>
        <authorList>
            <consortium name="Lawrence Berkeley National Laboratory"/>
            <person name="Harder C.B."/>
            <person name="Miyauchi S."/>
            <person name="Viragh M."/>
            <person name="Kuo A."/>
            <person name="Thoen E."/>
            <person name="Andreopoulos B."/>
            <person name="Lu D."/>
            <person name="Skrede I."/>
            <person name="Drula E."/>
            <person name="Henrissat B."/>
            <person name="Morin E."/>
            <person name="Kohler A."/>
            <person name="Barry K."/>
            <person name="LaButti K."/>
            <person name="Morin E."/>
            <person name="Salamov A."/>
            <person name="Lipzen A."/>
            <person name="Mereny Z."/>
            <person name="Hegedus B."/>
            <person name="Baldrian P."/>
            <person name="Stursova M."/>
            <person name="Weitz H."/>
            <person name="Taylor A."/>
            <person name="Grigoriev I.V."/>
            <person name="Nagy L.G."/>
            <person name="Martin F."/>
            <person name="Kauserud H."/>
        </authorList>
    </citation>
    <scope>NUCLEOTIDE SEQUENCE</scope>
    <source>
        <strain evidence="1">CBHHK200</strain>
    </source>
</reference>
<protein>
    <submittedName>
        <fullName evidence="1">Uncharacterized protein</fullName>
    </submittedName>
</protein>
<dbReference type="EMBL" id="JARJCM010000031">
    <property type="protein sequence ID" value="KAJ7038568.1"/>
    <property type="molecule type" value="Genomic_DNA"/>
</dbReference>
<dbReference type="AlphaFoldDB" id="A0AAD6T6B3"/>
<accession>A0AAD6T6B3</accession>
<gene>
    <name evidence="1" type="ORF">C8F04DRAFT_1179582</name>
</gene>
<evidence type="ECO:0000313" key="2">
    <source>
        <dbReference type="Proteomes" id="UP001218188"/>
    </source>
</evidence>
<proteinExistence type="predicted"/>
<sequence>MSFPSVPTYNGVTDCVAGRFLGSQKEVLCAYGRKERRHEEGGREDEQTYVNGIAEFKSTQRNLSNTYLDRTRKPPQPNNRQLAILPAGAGAPLSARNPAWLANTRVSLRTGERDGPSADRGGGQAACGRAGARVTWGEVESVCAVYRVRQARGSGWGGVGGSEILIGDDGDMAEGMTARRSASVQRQARAEVDGSDQVPTRRRIGCLEGRSRFAALGLGRITRGLNNTDHCSSRWGAGEVITPAATRR</sequence>
<comment type="caution">
    <text evidence="1">The sequence shown here is derived from an EMBL/GenBank/DDBJ whole genome shotgun (WGS) entry which is preliminary data.</text>
</comment>
<name>A0AAD6T6B3_9AGAR</name>
<dbReference type="Proteomes" id="UP001218188">
    <property type="component" value="Unassembled WGS sequence"/>
</dbReference>